<dbReference type="AlphaFoldDB" id="A0A101LYE1"/>
<keyword evidence="1" id="KW-0496">Mitochondrion</keyword>
<organism evidence="1">
    <name type="scientific">Picea glauca</name>
    <name type="common">White spruce</name>
    <name type="synonym">Pinus glauca</name>
    <dbReference type="NCBI Taxonomy" id="3330"/>
    <lineage>
        <taxon>Eukaryota</taxon>
        <taxon>Viridiplantae</taxon>
        <taxon>Streptophyta</taxon>
        <taxon>Embryophyta</taxon>
        <taxon>Tracheophyta</taxon>
        <taxon>Spermatophyta</taxon>
        <taxon>Pinopsida</taxon>
        <taxon>Pinidae</taxon>
        <taxon>Conifers I</taxon>
        <taxon>Pinales</taxon>
        <taxon>Pinaceae</taxon>
        <taxon>Picea</taxon>
    </lineage>
</organism>
<name>A0A101LYE1_PICGL</name>
<reference evidence="1" key="1">
    <citation type="journal article" date="2015" name="Genome Biol. Evol.">
        <title>Organellar Genomes of White Spruce (Picea glauca): Assembly and Annotation.</title>
        <authorList>
            <person name="Jackman S.D."/>
            <person name="Warren R.L."/>
            <person name="Gibb E.A."/>
            <person name="Vandervalk B.P."/>
            <person name="Mohamadi H."/>
            <person name="Chu J."/>
            <person name="Raymond A."/>
            <person name="Pleasance S."/>
            <person name="Coope R."/>
            <person name="Wildung M.R."/>
            <person name="Ritland C.E."/>
            <person name="Bousquet J."/>
            <person name="Jones S.J."/>
            <person name="Bohlmann J."/>
            <person name="Birol I."/>
        </authorList>
    </citation>
    <scope>NUCLEOTIDE SEQUENCE [LARGE SCALE GENOMIC DNA]</scope>
    <source>
        <tissue evidence="1">Flushing bud</tissue>
    </source>
</reference>
<gene>
    <name evidence="1" type="ORF">ABT39_MTgene5805</name>
</gene>
<sequence>MLVTVSRESIQEAIPGRWRGRYSLVVRGTMEEHLEGGSRDPQDGREVMMLLNDDVTQ</sequence>
<comment type="caution">
    <text evidence="1">The sequence shown here is derived from an EMBL/GenBank/DDBJ whole genome shotgun (WGS) entry which is preliminary data.</text>
</comment>
<accession>A0A101LYE1</accession>
<geneLocation type="mitochondrion" evidence="1"/>
<evidence type="ECO:0000313" key="1">
    <source>
        <dbReference type="EMBL" id="KUM47619.1"/>
    </source>
</evidence>
<protein>
    <submittedName>
        <fullName evidence="1">Uncharacterized protein</fullName>
    </submittedName>
</protein>
<proteinExistence type="predicted"/>
<dbReference type="EMBL" id="LKAM01000007">
    <property type="protein sequence ID" value="KUM47619.1"/>
    <property type="molecule type" value="Genomic_DNA"/>
</dbReference>